<dbReference type="SMR" id="A0A445DDE0"/>
<dbReference type="InterPro" id="IPR036574">
    <property type="entry name" value="Scorpion_toxin-like_sf"/>
</dbReference>
<dbReference type="Gramene" id="arahy.Tifrunner.gnm2.ann2.Ah04g343300.1">
    <property type="protein sequence ID" value="arahy.Tifrunner.gnm2.ann2.Ah04g343300.1-CDS"/>
    <property type="gene ID" value="arahy.Tifrunner.gnm2.ann2.Ah04g343300"/>
</dbReference>
<sequence>MKAFANVLIVFLVFSIGIGNERLMKVTEAASNQCTQTLPSLRICVFGNECDDICKKRYGSLASGSCNNHLCVCQYPPPCHNL</sequence>
<organism evidence="2 3">
    <name type="scientific">Arachis hypogaea</name>
    <name type="common">Peanut</name>
    <dbReference type="NCBI Taxonomy" id="3818"/>
    <lineage>
        <taxon>Eukaryota</taxon>
        <taxon>Viridiplantae</taxon>
        <taxon>Streptophyta</taxon>
        <taxon>Embryophyta</taxon>
        <taxon>Tracheophyta</taxon>
        <taxon>Spermatophyta</taxon>
        <taxon>Magnoliopsida</taxon>
        <taxon>eudicotyledons</taxon>
        <taxon>Gunneridae</taxon>
        <taxon>Pentapetalae</taxon>
        <taxon>rosids</taxon>
        <taxon>fabids</taxon>
        <taxon>Fabales</taxon>
        <taxon>Fabaceae</taxon>
        <taxon>Papilionoideae</taxon>
        <taxon>50 kb inversion clade</taxon>
        <taxon>dalbergioids sensu lato</taxon>
        <taxon>Dalbergieae</taxon>
        <taxon>Pterocarpus clade</taxon>
        <taxon>Arachis</taxon>
    </lineage>
</organism>
<name>A0A445DDE0_ARAHY</name>
<evidence type="ECO:0000256" key="1">
    <source>
        <dbReference type="SAM" id="SignalP"/>
    </source>
</evidence>
<evidence type="ECO:0008006" key="4">
    <source>
        <dbReference type="Google" id="ProtNLM"/>
    </source>
</evidence>
<proteinExistence type="predicted"/>
<feature type="chain" id="PRO_5019383060" description="Knottin scorpion toxin-like domain-containing protein" evidence="1">
    <location>
        <begin position="20"/>
        <end position="82"/>
    </location>
</feature>
<keyword evidence="3" id="KW-1185">Reference proteome</keyword>
<dbReference type="SUPFAM" id="SSF57095">
    <property type="entry name" value="Scorpion toxin-like"/>
    <property type="match status" value="1"/>
</dbReference>
<gene>
    <name evidence="2" type="ORF">Ahy_A04g018330</name>
</gene>
<feature type="signal peptide" evidence="1">
    <location>
        <begin position="1"/>
        <end position="19"/>
    </location>
</feature>
<reference evidence="2 3" key="1">
    <citation type="submission" date="2019-01" db="EMBL/GenBank/DDBJ databases">
        <title>Sequencing of cultivated peanut Arachis hypogaea provides insights into genome evolution and oil improvement.</title>
        <authorList>
            <person name="Chen X."/>
        </authorList>
    </citation>
    <scope>NUCLEOTIDE SEQUENCE [LARGE SCALE GENOMIC DNA]</scope>
    <source>
        <strain evidence="3">cv. Fuhuasheng</strain>
        <tissue evidence="2">Leaves</tissue>
    </source>
</reference>
<accession>A0A445DDE0</accession>
<dbReference type="EMBL" id="SDMP01000004">
    <property type="protein sequence ID" value="RYR61199.1"/>
    <property type="molecule type" value="Genomic_DNA"/>
</dbReference>
<evidence type="ECO:0000313" key="3">
    <source>
        <dbReference type="Proteomes" id="UP000289738"/>
    </source>
</evidence>
<dbReference type="AlphaFoldDB" id="A0A445DDE0"/>
<protein>
    <recommendedName>
        <fullName evidence="4">Knottin scorpion toxin-like domain-containing protein</fullName>
    </recommendedName>
</protein>
<dbReference type="Proteomes" id="UP000289738">
    <property type="component" value="Chromosome A04"/>
</dbReference>
<keyword evidence="1" id="KW-0732">Signal</keyword>
<evidence type="ECO:0000313" key="2">
    <source>
        <dbReference type="EMBL" id="RYR61199.1"/>
    </source>
</evidence>
<comment type="caution">
    <text evidence="2">The sequence shown here is derived from an EMBL/GenBank/DDBJ whole genome shotgun (WGS) entry which is preliminary data.</text>
</comment>